<dbReference type="InterPro" id="IPR040079">
    <property type="entry name" value="Glutathione_S-Trfase"/>
</dbReference>
<dbReference type="Gene3D" id="1.20.1050.10">
    <property type="match status" value="1"/>
</dbReference>
<comment type="caution">
    <text evidence="2">The sequence shown here is derived from an EMBL/GenBank/DDBJ whole genome shotgun (WGS) entry which is preliminary data.</text>
</comment>
<dbReference type="InterPro" id="IPR016639">
    <property type="entry name" value="GST_Omega/GSH"/>
</dbReference>
<feature type="domain" description="GST C-terminal" evidence="1">
    <location>
        <begin position="158"/>
        <end position="282"/>
    </location>
</feature>
<dbReference type="SUPFAM" id="SSF52833">
    <property type="entry name" value="Thioredoxin-like"/>
    <property type="match status" value="1"/>
</dbReference>
<dbReference type="PROSITE" id="PS50405">
    <property type="entry name" value="GST_CTER"/>
    <property type="match status" value="1"/>
</dbReference>
<reference evidence="2 3" key="1">
    <citation type="submission" date="2022-10" db="EMBL/GenBank/DDBJ databases">
        <title>Roseococcus glaciei nov., sp. nov., isolated from glacier.</title>
        <authorList>
            <person name="Liu Q."/>
            <person name="Xin Y.-H."/>
        </authorList>
    </citation>
    <scope>NUCLEOTIDE SEQUENCE [LARGE SCALE GENOMIC DNA]</scope>
    <source>
        <strain evidence="2 3">MDT2-1-1</strain>
    </source>
</reference>
<name>A0ABT3P061_9PROT</name>
<dbReference type="PANTHER" id="PTHR32419">
    <property type="entry name" value="GLUTATHIONYL-HYDROQUINONE REDUCTASE"/>
    <property type="match status" value="1"/>
</dbReference>
<evidence type="ECO:0000313" key="2">
    <source>
        <dbReference type="EMBL" id="MCW8087793.1"/>
    </source>
</evidence>
<dbReference type="InterPro" id="IPR036249">
    <property type="entry name" value="Thioredoxin-like_sf"/>
</dbReference>
<dbReference type="SFLD" id="SFLDG01148">
    <property type="entry name" value="Xi_(cytGST)"/>
    <property type="match status" value="1"/>
</dbReference>
<accession>A0ABT3P061</accession>
<gene>
    <name evidence="2" type="ORF">OF850_19475</name>
</gene>
<evidence type="ECO:0000259" key="1">
    <source>
        <dbReference type="PROSITE" id="PS50405"/>
    </source>
</evidence>
<dbReference type="RefSeq" id="WP_301591997.1">
    <property type="nucleotide sequence ID" value="NZ_JAPFQI010000021.1"/>
</dbReference>
<dbReference type="Gene3D" id="3.40.30.10">
    <property type="entry name" value="Glutaredoxin"/>
    <property type="match status" value="1"/>
</dbReference>
<organism evidence="2 3">
    <name type="scientific">Sabulicella glaciei</name>
    <dbReference type="NCBI Taxonomy" id="2984948"/>
    <lineage>
        <taxon>Bacteria</taxon>
        <taxon>Pseudomonadati</taxon>
        <taxon>Pseudomonadota</taxon>
        <taxon>Alphaproteobacteria</taxon>
        <taxon>Acetobacterales</taxon>
        <taxon>Acetobacteraceae</taxon>
        <taxon>Sabulicella</taxon>
    </lineage>
</organism>
<dbReference type="PANTHER" id="PTHR32419:SF6">
    <property type="entry name" value="GLUTATHIONE S-TRANSFERASE OMEGA-LIKE 1-RELATED"/>
    <property type="match status" value="1"/>
</dbReference>
<proteinExistence type="predicted"/>
<dbReference type="EMBL" id="JAPFQI010000021">
    <property type="protein sequence ID" value="MCW8087793.1"/>
    <property type="molecule type" value="Genomic_DNA"/>
</dbReference>
<dbReference type="InterPro" id="IPR036282">
    <property type="entry name" value="Glutathione-S-Trfase_C_sf"/>
</dbReference>
<dbReference type="InterPro" id="IPR004045">
    <property type="entry name" value="Glutathione_S-Trfase_N"/>
</dbReference>
<dbReference type="SFLD" id="SFLDG01206">
    <property type="entry name" value="Xi.1"/>
    <property type="match status" value="1"/>
</dbReference>
<protein>
    <submittedName>
        <fullName evidence="2">Glutathione S-transferase family protein</fullName>
    </submittedName>
</protein>
<dbReference type="InterPro" id="IPR047047">
    <property type="entry name" value="GST_Omega-like_C"/>
</dbReference>
<dbReference type="SUPFAM" id="SSF47616">
    <property type="entry name" value="GST C-terminal domain-like"/>
    <property type="match status" value="1"/>
</dbReference>
<dbReference type="Pfam" id="PF13410">
    <property type="entry name" value="GST_C_2"/>
    <property type="match status" value="1"/>
</dbReference>
<evidence type="ECO:0000313" key="3">
    <source>
        <dbReference type="Proteomes" id="UP001526430"/>
    </source>
</evidence>
<dbReference type="Pfam" id="PF13409">
    <property type="entry name" value="GST_N_2"/>
    <property type="match status" value="1"/>
</dbReference>
<dbReference type="InterPro" id="IPR010987">
    <property type="entry name" value="Glutathione-S-Trfase_C-like"/>
</dbReference>
<dbReference type="Proteomes" id="UP001526430">
    <property type="component" value="Unassembled WGS sequence"/>
</dbReference>
<dbReference type="SFLD" id="SFLDS00019">
    <property type="entry name" value="Glutathione_Transferase_(cytos"/>
    <property type="match status" value="1"/>
</dbReference>
<keyword evidence="3" id="KW-1185">Reference proteome</keyword>
<dbReference type="CDD" id="cd03190">
    <property type="entry name" value="GST_C_Omega_like"/>
    <property type="match status" value="1"/>
</dbReference>
<sequence>MGYLIEGQWQEGDATEAAKDGRFQRAESAFRHTLGEGEFPEEEGRYHLYVSLACPWAHRTLIQRARRRLEGVIGLSVVHWRMREGGWSFRDGPGVLPDPVMQARFLHELYAKADPHYSGKATVPVLWDRATDRIVSNESSEILRMLDRAFGGSGELYPEALRAEIDAVNERVYRDVNNGVYRAGFAASQEAYEEAVAPLFEALDWLETRLSGQRYLMGDRLTEADIRLWTTLVRFDAVYVTHFRCNLRRLVDYPHLWAYARDLYAQPGFGETTDFAHIKRHYFESHVRLNPGGIVPLGPIVDWDAPHGRDGMG</sequence>
<dbReference type="PIRSF" id="PIRSF015753">
    <property type="entry name" value="GST"/>
    <property type="match status" value="1"/>
</dbReference>